<dbReference type="PANTHER" id="PTHR47691">
    <property type="entry name" value="REGULATOR-RELATED"/>
    <property type="match status" value="1"/>
</dbReference>
<dbReference type="Gene3D" id="1.25.40.10">
    <property type="entry name" value="Tetratricopeptide repeat domain"/>
    <property type="match status" value="2"/>
</dbReference>
<dbReference type="PRINTS" id="PR00364">
    <property type="entry name" value="DISEASERSIST"/>
</dbReference>
<dbReference type="SUPFAM" id="SSF52540">
    <property type="entry name" value="P-loop containing nucleoside triphosphate hydrolases"/>
    <property type="match status" value="1"/>
</dbReference>
<evidence type="ECO:0008006" key="3">
    <source>
        <dbReference type="Google" id="ProtNLM"/>
    </source>
</evidence>
<protein>
    <recommendedName>
        <fullName evidence="3">ATP-binding protein</fullName>
    </recommendedName>
</protein>
<sequence>MMPESGEQHEEPVPHQCQIIGQRTAFGLHSFKDRVRELPEIRRLLQDPAVRIISLLGRRGIGKSLLAVRAATSAADGKWPDGARTKPLDAVVYLGQRTSGITFERVFFDCLSLLSDEKAARLHRTWASGRRAGEKASALFDALAPREVLLLFDNLEDVLDVDARPAEPELGELIEALVSHERAPRLLLTSQIPLSLSPQLSRAEHRVELRDGLPDRDAVSLLRELDPYGHSGIREADEELLAATARRVYGVPRGLELIAGALRDDLTMRTLREWLTDSDALTNVVDQLAHRHYEALSEEPRLVVDVLSVFGTPTKLEAIEWVLQPVAPALEVREVLRKLIDSYLVRQDRQTRSYSLHPMDADIARNSLRSASPSLARRLHRRIADWYARTATSPETWQSPLDVDPNRRELEHRIQAGDYDEAALVLDQVAEFLLWQGSVAAVLGQHSRLVGLLGSAEARLAHLVVGGHAHYIAGPQPRARELLEQAAALATAPQHRARLQRILFLLGDLDRFENRPEAILRLTLAAELASELGNVEEVSHSLMCLSLAHSYAGRPEQALETAAELANLTGEPYSASPLTRARLGDALACAYVAQRNWTLVAEAISGAIAAYRESGIPEALGYAFNTLGLARCAEGDLAAALEAFEQGVVLGAETEMARAEGLCFFNRAWVLWETGRCVEAEESARAARAAYRRGGCKDEPVAAALCDALAEHRRHNDALTVRHLERCEQLLDGNPDLCPSEWLIATTERIRNAGTGSL</sequence>
<keyword evidence="2" id="KW-1185">Reference proteome</keyword>
<gene>
    <name evidence="1" type="ORF">GCM10009663_57560</name>
</gene>
<dbReference type="PANTHER" id="PTHR47691:SF3">
    <property type="entry name" value="HTH-TYPE TRANSCRIPTIONAL REGULATOR RV0890C-RELATED"/>
    <property type="match status" value="1"/>
</dbReference>
<comment type="caution">
    <text evidence="1">The sequence shown here is derived from an EMBL/GenBank/DDBJ whole genome shotgun (WGS) entry which is preliminary data.</text>
</comment>
<evidence type="ECO:0000313" key="2">
    <source>
        <dbReference type="Proteomes" id="UP001499987"/>
    </source>
</evidence>
<dbReference type="InterPro" id="IPR011990">
    <property type="entry name" value="TPR-like_helical_dom_sf"/>
</dbReference>
<dbReference type="EMBL" id="BAAALD010000072">
    <property type="protein sequence ID" value="GAA1108211.1"/>
    <property type="molecule type" value="Genomic_DNA"/>
</dbReference>
<dbReference type="Gene3D" id="3.40.50.300">
    <property type="entry name" value="P-loop containing nucleotide triphosphate hydrolases"/>
    <property type="match status" value="1"/>
</dbReference>
<name>A0ABP4EJU6_9ACTN</name>
<organism evidence="1 2">
    <name type="scientific">Kitasatospora arboriphila</name>
    <dbReference type="NCBI Taxonomy" id="258052"/>
    <lineage>
        <taxon>Bacteria</taxon>
        <taxon>Bacillati</taxon>
        <taxon>Actinomycetota</taxon>
        <taxon>Actinomycetes</taxon>
        <taxon>Kitasatosporales</taxon>
        <taxon>Streptomycetaceae</taxon>
        <taxon>Kitasatospora</taxon>
    </lineage>
</organism>
<dbReference type="InterPro" id="IPR027417">
    <property type="entry name" value="P-loop_NTPase"/>
</dbReference>
<accession>A0ABP4EJU6</accession>
<dbReference type="Proteomes" id="UP001499987">
    <property type="component" value="Unassembled WGS sequence"/>
</dbReference>
<proteinExistence type="predicted"/>
<dbReference type="SUPFAM" id="SSF48452">
    <property type="entry name" value="TPR-like"/>
    <property type="match status" value="1"/>
</dbReference>
<evidence type="ECO:0000313" key="1">
    <source>
        <dbReference type="EMBL" id="GAA1108211.1"/>
    </source>
</evidence>
<reference evidence="2" key="1">
    <citation type="journal article" date="2019" name="Int. J. Syst. Evol. Microbiol.">
        <title>The Global Catalogue of Microorganisms (GCM) 10K type strain sequencing project: providing services to taxonomists for standard genome sequencing and annotation.</title>
        <authorList>
            <consortium name="The Broad Institute Genomics Platform"/>
            <consortium name="The Broad Institute Genome Sequencing Center for Infectious Disease"/>
            <person name="Wu L."/>
            <person name="Ma J."/>
        </authorList>
    </citation>
    <scope>NUCLEOTIDE SEQUENCE [LARGE SCALE GENOMIC DNA]</scope>
    <source>
        <strain evidence="2">JCM 13002</strain>
    </source>
</reference>